<dbReference type="EMBL" id="KZ613866">
    <property type="protein sequence ID" value="PMD54267.1"/>
    <property type="molecule type" value="Genomic_DNA"/>
</dbReference>
<sequence>MSLAGVLGAGLIALVASFIISDGTASTSTLYCVSNPSSSRILTLNSSTPHAKCFRVQGGIFIDVLEEIPDTSEGIRSLDGYVLPGLIDGHGHILQYGEMLESVWLYGAESIAEVRRRIKKFLKKHQGEGYGSHDKWIRGIGWDQKYFGGIMPTAKELREDPSLSDLYIMLDRVDVHCVLTSQKVLDLLADPLPEAPPGGVIITDPGPGVFCDNAMDAIIYPLAPKPDVAQKTRWFHTAMAELNKVGIVGIGDAGMRPDDVSILESMVEKDELTIRIDVMLECAERNTYCPEETKGLKLLNSPDGMGADMLMLGGVKLFADGALGSWGAALLEPYSDKPETNGTMLINETALTSVVKVWFDAGFQVNIHAIGDRANRAAVDSFENVLGPDCEGCNEARRLRIEHAQIIASFSSAHPNDQKRISKMGIIPSIQPTHATSDMAYALSRLDTDRLANSAYRMRSLFPSSSIPSTYPGPVLGSDFPVEPPNPFHGMYAAVTRLNPATGESPAGEGGWHPEEKLSVEQALLGFTRNAAYGWFKEGRLGAIEKGMWADWVVIDKDISADLGKGLRDLVVRETWVGGRRVFPLNKKVVEESWIDRASAAGWEFLESAATWARGIGREDL</sequence>
<keyword evidence="4" id="KW-1185">Reference proteome</keyword>
<protein>
    <recommendedName>
        <fullName evidence="2">Amidohydrolase 3 domain-containing protein</fullName>
    </recommendedName>
</protein>
<dbReference type="STRING" id="1095630.A0A2J6SU26"/>
<dbReference type="InterPro" id="IPR032466">
    <property type="entry name" value="Metal_Hydrolase"/>
</dbReference>
<dbReference type="CDD" id="cd01300">
    <property type="entry name" value="YtcJ_like"/>
    <property type="match status" value="1"/>
</dbReference>
<dbReference type="InParanoid" id="A0A2J6SU26"/>
<evidence type="ECO:0000313" key="3">
    <source>
        <dbReference type="EMBL" id="PMD54267.1"/>
    </source>
</evidence>
<name>A0A2J6SU26_9HELO</name>
<dbReference type="GO" id="GO:0016810">
    <property type="term" value="F:hydrolase activity, acting on carbon-nitrogen (but not peptide) bonds"/>
    <property type="evidence" value="ECO:0007669"/>
    <property type="project" value="InterPro"/>
</dbReference>
<evidence type="ECO:0000313" key="4">
    <source>
        <dbReference type="Proteomes" id="UP000235371"/>
    </source>
</evidence>
<dbReference type="Pfam" id="PF07969">
    <property type="entry name" value="Amidohydro_3"/>
    <property type="match status" value="1"/>
</dbReference>
<keyword evidence="1" id="KW-0732">Signal</keyword>
<dbReference type="RefSeq" id="XP_024731171.1">
    <property type="nucleotide sequence ID" value="XM_024875695.1"/>
</dbReference>
<dbReference type="PANTHER" id="PTHR22642:SF2">
    <property type="entry name" value="PROTEIN LONG AFTER FAR-RED 3"/>
    <property type="match status" value="1"/>
</dbReference>
<dbReference type="PANTHER" id="PTHR22642">
    <property type="entry name" value="IMIDAZOLONEPROPIONASE"/>
    <property type="match status" value="1"/>
</dbReference>
<dbReference type="Proteomes" id="UP000235371">
    <property type="component" value="Unassembled WGS sequence"/>
</dbReference>
<dbReference type="Gene3D" id="3.10.310.70">
    <property type="match status" value="1"/>
</dbReference>
<dbReference type="SUPFAM" id="SSF51556">
    <property type="entry name" value="Metallo-dependent hydrolases"/>
    <property type="match status" value="1"/>
</dbReference>
<reference evidence="3 4" key="1">
    <citation type="submission" date="2016-04" db="EMBL/GenBank/DDBJ databases">
        <title>A degradative enzymes factory behind the ericoid mycorrhizal symbiosis.</title>
        <authorList>
            <consortium name="DOE Joint Genome Institute"/>
            <person name="Martino E."/>
            <person name="Morin E."/>
            <person name="Grelet G."/>
            <person name="Kuo A."/>
            <person name="Kohler A."/>
            <person name="Daghino S."/>
            <person name="Barry K."/>
            <person name="Choi C."/>
            <person name="Cichocki N."/>
            <person name="Clum A."/>
            <person name="Copeland A."/>
            <person name="Hainaut M."/>
            <person name="Haridas S."/>
            <person name="Labutti K."/>
            <person name="Lindquist E."/>
            <person name="Lipzen A."/>
            <person name="Khouja H.-R."/>
            <person name="Murat C."/>
            <person name="Ohm R."/>
            <person name="Olson A."/>
            <person name="Spatafora J."/>
            <person name="Veneault-Fourrey C."/>
            <person name="Henrissat B."/>
            <person name="Grigoriev I."/>
            <person name="Martin F."/>
            <person name="Perotto S."/>
        </authorList>
    </citation>
    <scope>NUCLEOTIDE SEQUENCE [LARGE SCALE GENOMIC DNA]</scope>
    <source>
        <strain evidence="3 4">E</strain>
    </source>
</reference>
<dbReference type="OrthoDB" id="3501663at2759"/>
<dbReference type="Gene3D" id="3.20.20.140">
    <property type="entry name" value="Metal-dependent hydrolases"/>
    <property type="match status" value="1"/>
</dbReference>
<accession>A0A2J6SU26</accession>
<feature type="domain" description="Amidohydrolase 3" evidence="2">
    <location>
        <begin position="80"/>
        <end position="583"/>
    </location>
</feature>
<feature type="chain" id="PRO_5014425507" description="Amidohydrolase 3 domain-containing protein" evidence="1">
    <location>
        <begin position="18"/>
        <end position="621"/>
    </location>
</feature>
<dbReference type="Gene3D" id="2.30.40.10">
    <property type="entry name" value="Urease, subunit C, domain 1"/>
    <property type="match status" value="1"/>
</dbReference>
<feature type="signal peptide" evidence="1">
    <location>
        <begin position="1"/>
        <end position="17"/>
    </location>
</feature>
<dbReference type="InterPro" id="IPR033932">
    <property type="entry name" value="YtcJ-like"/>
</dbReference>
<dbReference type="InterPro" id="IPR013108">
    <property type="entry name" value="Amidohydro_3"/>
</dbReference>
<proteinExistence type="predicted"/>
<evidence type="ECO:0000259" key="2">
    <source>
        <dbReference type="Pfam" id="PF07969"/>
    </source>
</evidence>
<gene>
    <name evidence="3" type="ORF">K444DRAFT_540250</name>
</gene>
<evidence type="ECO:0000256" key="1">
    <source>
        <dbReference type="SAM" id="SignalP"/>
    </source>
</evidence>
<dbReference type="InterPro" id="IPR011059">
    <property type="entry name" value="Metal-dep_hydrolase_composite"/>
</dbReference>
<dbReference type="AlphaFoldDB" id="A0A2J6SU26"/>
<organism evidence="3 4">
    <name type="scientific">Hyaloscypha bicolor E</name>
    <dbReference type="NCBI Taxonomy" id="1095630"/>
    <lineage>
        <taxon>Eukaryota</taxon>
        <taxon>Fungi</taxon>
        <taxon>Dikarya</taxon>
        <taxon>Ascomycota</taxon>
        <taxon>Pezizomycotina</taxon>
        <taxon>Leotiomycetes</taxon>
        <taxon>Helotiales</taxon>
        <taxon>Hyaloscyphaceae</taxon>
        <taxon>Hyaloscypha</taxon>
        <taxon>Hyaloscypha bicolor</taxon>
    </lineage>
</organism>
<dbReference type="GeneID" id="36583774"/>
<dbReference type="SUPFAM" id="SSF51338">
    <property type="entry name" value="Composite domain of metallo-dependent hydrolases"/>
    <property type="match status" value="1"/>
</dbReference>